<dbReference type="HOGENOM" id="CLU_1826585_0_0_1"/>
<evidence type="ECO:0000313" key="3">
    <source>
        <dbReference type="Proteomes" id="UP000054485"/>
    </source>
</evidence>
<name>A0A0D0A9Z2_9AGAM</name>
<dbReference type="EMBL" id="KN835685">
    <property type="protein sequence ID" value="KIK34934.1"/>
    <property type="molecule type" value="Genomic_DNA"/>
</dbReference>
<feature type="region of interest" description="Disordered" evidence="1">
    <location>
        <begin position="25"/>
        <end position="141"/>
    </location>
</feature>
<keyword evidence="3" id="KW-1185">Reference proteome</keyword>
<reference evidence="3" key="2">
    <citation type="submission" date="2015-01" db="EMBL/GenBank/DDBJ databases">
        <title>Evolutionary Origins and Diversification of the Mycorrhizal Mutualists.</title>
        <authorList>
            <consortium name="DOE Joint Genome Institute"/>
            <consortium name="Mycorrhizal Genomics Consortium"/>
            <person name="Kohler A."/>
            <person name="Kuo A."/>
            <person name="Nagy L.G."/>
            <person name="Floudas D."/>
            <person name="Copeland A."/>
            <person name="Barry K.W."/>
            <person name="Cichocki N."/>
            <person name="Veneault-Fourrey C."/>
            <person name="LaButti K."/>
            <person name="Lindquist E.A."/>
            <person name="Lipzen A."/>
            <person name="Lundell T."/>
            <person name="Morin E."/>
            <person name="Murat C."/>
            <person name="Riley R."/>
            <person name="Ohm R."/>
            <person name="Sun H."/>
            <person name="Tunlid A."/>
            <person name="Henrissat B."/>
            <person name="Grigoriev I.V."/>
            <person name="Hibbett D.S."/>
            <person name="Martin F."/>
        </authorList>
    </citation>
    <scope>NUCLEOTIDE SEQUENCE [LARGE SCALE GENOMIC DNA]</scope>
    <source>
        <strain evidence="3">UH-Slu-Lm8-n1</strain>
    </source>
</reference>
<evidence type="ECO:0000313" key="2">
    <source>
        <dbReference type="EMBL" id="KIK34934.1"/>
    </source>
</evidence>
<feature type="compositionally biased region" description="Basic residues" evidence="1">
    <location>
        <begin position="129"/>
        <end position="141"/>
    </location>
</feature>
<accession>A0A0D0A9Z2</accession>
<dbReference type="OrthoDB" id="10415835at2759"/>
<dbReference type="AlphaFoldDB" id="A0A0D0A9Z2"/>
<feature type="compositionally biased region" description="Low complexity" evidence="1">
    <location>
        <begin position="25"/>
        <end position="37"/>
    </location>
</feature>
<protein>
    <submittedName>
        <fullName evidence="2">Uncharacterized protein</fullName>
    </submittedName>
</protein>
<gene>
    <name evidence="2" type="ORF">CY34DRAFT_17379</name>
</gene>
<organism evidence="2 3">
    <name type="scientific">Suillus luteus UH-Slu-Lm8-n1</name>
    <dbReference type="NCBI Taxonomy" id="930992"/>
    <lineage>
        <taxon>Eukaryota</taxon>
        <taxon>Fungi</taxon>
        <taxon>Dikarya</taxon>
        <taxon>Basidiomycota</taxon>
        <taxon>Agaricomycotina</taxon>
        <taxon>Agaricomycetes</taxon>
        <taxon>Agaricomycetidae</taxon>
        <taxon>Boletales</taxon>
        <taxon>Suillineae</taxon>
        <taxon>Suillaceae</taxon>
        <taxon>Suillus</taxon>
    </lineage>
</organism>
<proteinExistence type="predicted"/>
<feature type="compositionally biased region" description="Pro residues" evidence="1">
    <location>
        <begin position="38"/>
        <end position="48"/>
    </location>
</feature>
<reference evidence="2 3" key="1">
    <citation type="submission" date="2014-04" db="EMBL/GenBank/DDBJ databases">
        <authorList>
            <consortium name="DOE Joint Genome Institute"/>
            <person name="Kuo A."/>
            <person name="Ruytinx J."/>
            <person name="Rineau F."/>
            <person name="Colpaert J."/>
            <person name="Kohler A."/>
            <person name="Nagy L.G."/>
            <person name="Floudas D."/>
            <person name="Copeland A."/>
            <person name="Barry K.W."/>
            <person name="Cichocki N."/>
            <person name="Veneault-Fourrey C."/>
            <person name="LaButti K."/>
            <person name="Lindquist E.A."/>
            <person name="Lipzen A."/>
            <person name="Lundell T."/>
            <person name="Morin E."/>
            <person name="Murat C."/>
            <person name="Sun H."/>
            <person name="Tunlid A."/>
            <person name="Henrissat B."/>
            <person name="Grigoriev I.V."/>
            <person name="Hibbett D.S."/>
            <person name="Martin F."/>
            <person name="Nordberg H.P."/>
            <person name="Cantor M.N."/>
            <person name="Hua S.X."/>
        </authorList>
    </citation>
    <scope>NUCLEOTIDE SEQUENCE [LARGE SCALE GENOMIC DNA]</scope>
    <source>
        <strain evidence="2 3">UH-Slu-Lm8-n1</strain>
    </source>
</reference>
<evidence type="ECO:0000256" key="1">
    <source>
        <dbReference type="SAM" id="MobiDB-lite"/>
    </source>
</evidence>
<dbReference type="InParanoid" id="A0A0D0A9Z2"/>
<sequence>MAITDDNVSRLSTAPVNGLAKMRAQMANRANAAKRPATPVPNPIPTPPHSSVTPDPLPTIHSPTPGPSVLPKSPAGSELTPSDDDLDDVSAITKGKKKMSNGRAQGKTMHRTIQESEDEDEAPAIPTKGRPRAKRVSHRRK</sequence>
<dbReference type="Proteomes" id="UP000054485">
    <property type="component" value="Unassembled WGS sequence"/>
</dbReference>